<protein>
    <recommendedName>
        <fullName evidence="4 5">Large ribosomal subunit protein bL33</fullName>
    </recommendedName>
</protein>
<dbReference type="GO" id="GO:0005737">
    <property type="term" value="C:cytoplasm"/>
    <property type="evidence" value="ECO:0007669"/>
    <property type="project" value="UniProtKB-ARBA"/>
</dbReference>
<dbReference type="Gene3D" id="2.20.28.120">
    <property type="entry name" value="Ribosomal protein L33"/>
    <property type="match status" value="1"/>
</dbReference>
<sequence length="54" mass="6646">MSQDTLIRLQCTQCKNYNYHTNRNLRRQDSHKLELSKFCKQCRQHKLHKEKGKK</sequence>
<evidence type="ECO:0000313" key="6">
    <source>
        <dbReference type="EMBL" id="PIT98303.1"/>
    </source>
</evidence>
<dbReference type="InterPro" id="IPR011332">
    <property type="entry name" value="Ribosomal_zn-bd"/>
</dbReference>
<dbReference type="GO" id="GO:1990904">
    <property type="term" value="C:ribonucleoprotein complex"/>
    <property type="evidence" value="ECO:0007669"/>
    <property type="project" value="UniProtKB-KW"/>
</dbReference>
<dbReference type="SUPFAM" id="SSF57829">
    <property type="entry name" value="Zn-binding ribosomal proteins"/>
    <property type="match status" value="1"/>
</dbReference>
<dbReference type="Pfam" id="PF00471">
    <property type="entry name" value="Ribosomal_L33"/>
    <property type="match status" value="1"/>
</dbReference>
<dbReference type="NCBIfam" id="NF001764">
    <property type="entry name" value="PRK00504.1"/>
    <property type="match status" value="1"/>
</dbReference>
<dbReference type="GO" id="GO:0003735">
    <property type="term" value="F:structural constituent of ribosome"/>
    <property type="evidence" value="ECO:0007669"/>
    <property type="project" value="InterPro"/>
</dbReference>
<dbReference type="InterPro" id="IPR001705">
    <property type="entry name" value="Ribosomal_bL33"/>
</dbReference>
<name>A0A2M6WZS0_9BACT</name>
<dbReference type="AlphaFoldDB" id="A0A2M6WZS0"/>
<dbReference type="Proteomes" id="UP000230731">
    <property type="component" value="Unassembled WGS sequence"/>
</dbReference>
<evidence type="ECO:0000256" key="4">
    <source>
        <dbReference type="ARBA" id="ARBA00035176"/>
    </source>
</evidence>
<dbReference type="NCBIfam" id="TIGR01023">
    <property type="entry name" value="rpmG_bact"/>
    <property type="match status" value="1"/>
</dbReference>
<dbReference type="GO" id="GO:0006412">
    <property type="term" value="P:translation"/>
    <property type="evidence" value="ECO:0007669"/>
    <property type="project" value="UniProtKB-UniRule"/>
</dbReference>
<evidence type="ECO:0000256" key="3">
    <source>
        <dbReference type="ARBA" id="ARBA00023274"/>
    </source>
</evidence>
<proteinExistence type="inferred from homology"/>
<comment type="caution">
    <text evidence="6">The sequence shown here is derived from an EMBL/GenBank/DDBJ whole genome shotgun (WGS) entry which is preliminary data.</text>
</comment>
<evidence type="ECO:0000256" key="1">
    <source>
        <dbReference type="ARBA" id="ARBA00007596"/>
    </source>
</evidence>
<comment type="similarity">
    <text evidence="1 5">Belongs to the bacterial ribosomal protein bL33 family.</text>
</comment>
<accession>A0A2M6WZS0</accession>
<keyword evidence="3 5" id="KW-0687">Ribonucleoprotein</keyword>
<dbReference type="GO" id="GO:0005840">
    <property type="term" value="C:ribosome"/>
    <property type="evidence" value="ECO:0007669"/>
    <property type="project" value="UniProtKB-KW"/>
</dbReference>
<keyword evidence="2 5" id="KW-0689">Ribosomal protein</keyword>
<dbReference type="EMBL" id="PEZP01000016">
    <property type="protein sequence ID" value="PIT98303.1"/>
    <property type="molecule type" value="Genomic_DNA"/>
</dbReference>
<dbReference type="InterPro" id="IPR038584">
    <property type="entry name" value="Ribosomal_bL33_sf"/>
</dbReference>
<gene>
    <name evidence="5 6" type="primary">rpmG</name>
    <name evidence="6" type="ORF">COT71_01385</name>
</gene>
<reference evidence="7" key="1">
    <citation type="submission" date="2017-09" db="EMBL/GenBank/DDBJ databases">
        <title>Depth-based differentiation of microbial function through sediment-hosted aquifers and enrichment of novel symbionts in the deep terrestrial subsurface.</title>
        <authorList>
            <person name="Probst A.J."/>
            <person name="Ladd B."/>
            <person name="Jarett J.K."/>
            <person name="Geller-Mcgrath D.E."/>
            <person name="Sieber C.M.K."/>
            <person name="Emerson J.B."/>
            <person name="Anantharaman K."/>
            <person name="Thomas B.C."/>
            <person name="Malmstrom R."/>
            <person name="Stieglmeier M."/>
            <person name="Klingl A."/>
            <person name="Woyke T."/>
            <person name="Ryan C.M."/>
            <person name="Banfield J.F."/>
        </authorList>
    </citation>
    <scope>NUCLEOTIDE SEQUENCE [LARGE SCALE GENOMIC DNA]</scope>
</reference>
<evidence type="ECO:0000256" key="5">
    <source>
        <dbReference type="HAMAP-Rule" id="MF_00294"/>
    </source>
</evidence>
<evidence type="ECO:0000313" key="7">
    <source>
        <dbReference type="Proteomes" id="UP000230731"/>
    </source>
</evidence>
<dbReference type="HAMAP" id="MF_00294">
    <property type="entry name" value="Ribosomal_bL33"/>
    <property type="match status" value="1"/>
</dbReference>
<dbReference type="NCBIfam" id="NF001860">
    <property type="entry name" value="PRK00595.1"/>
    <property type="match status" value="1"/>
</dbReference>
<organism evidence="6 7">
    <name type="scientific">Candidatus Andersenbacteria bacterium CG10_big_fil_rev_8_21_14_0_10_54_11</name>
    <dbReference type="NCBI Taxonomy" id="1974485"/>
    <lineage>
        <taxon>Bacteria</taxon>
        <taxon>Candidatus Anderseniibacteriota</taxon>
    </lineage>
</organism>
<evidence type="ECO:0000256" key="2">
    <source>
        <dbReference type="ARBA" id="ARBA00022980"/>
    </source>
</evidence>